<feature type="domain" description="Urocanase C-terminal" evidence="2">
    <location>
        <begin position="115"/>
        <end position="170"/>
    </location>
</feature>
<dbReference type="Proteomes" id="UP000689195">
    <property type="component" value="Unassembled WGS sequence"/>
</dbReference>
<dbReference type="GO" id="GO:0016153">
    <property type="term" value="F:urocanate hydratase activity"/>
    <property type="evidence" value="ECO:0007669"/>
    <property type="project" value="TreeGrafter"/>
</dbReference>
<dbReference type="GO" id="GO:0006548">
    <property type="term" value="P:L-histidine catabolic process"/>
    <property type="evidence" value="ECO:0007669"/>
    <property type="project" value="TreeGrafter"/>
</dbReference>
<dbReference type="InterPro" id="IPR035401">
    <property type="entry name" value="Urocanase_C"/>
</dbReference>
<gene>
    <name evidence="3" type="ORF">PPENT_87.1.T0350167</name>
</gene>
<sequence>MSGADLGCDQTSLHNPFNGGYYLVQLQFEEANIMIVKDLEQFKKLVYESQVYAIIMENIQLLFYNKLTKKGMHFWDYGNLFFLLESRRASANINSENDDQLFRYPNYFQDILGDILNLGFRPFRWIYNSGQLEDLKYIDKIAEQVLINLILKSPKIVADQLNDNLEWIRKG</sequence>
<organism evidence="3 4">
    <name type="scientific">Paramecium pentaurelia</name>
    <dbReference type="NCBI Taxonomy" id="43138"/>
    <lineage>
        <taxon>Eukaryota</taxon>
        <taxon>Sar</taxon>
        <taxon>Alveolata</taxon>
        <taxon>Ciliophora</taxon>
        <taxon>Intramacronucleata</taxon>
        <taxon>Oligohymenophorea</taxon>
        <taxon>Peniculida</taxon>
        <taxon>Parameciidae</taxon>
        <taxon>Paramecium</taxon>
    </lineage>
</organism>
<dbReference type="InterPro" id="IPR035085">
    <property type="entry name" value="Urocanase_Rossmann-like"/>
</dbReference>
<dbReference type="InterPro" id="IPR023637">
    <property type="entry name" value="Urocanase-like"/>
</dbReference>
<evidence type="ECO:0000313" key="4">
    <source>
        <dbReference type="Proteomes" id="UP000689195"/>
    </source>
</evidence>
<comment type="caution">
    <text evidence="3">The sequence shown here is derived from an EMBL/GenBank/DDBJ whole genome shotgun (WGS) entry which is preliminary data.</text>
</comment>
<protein>
    <submittedName>
        <fullName evidence="3">Uncharacterized protein</fullName>
    </submittedName>
</protein>
<keyword evidence="4" id="KW-1185">Reference proteome</keyword>
<dbReference type="PANTHER" id="PTHR12216:SF3">
    <property type="entry name" value="UROCANATE HYDRATASE"/>
    <property type="match status" value="1"/>
</dbReference>
<dbReference type="EMBL" id="CAJJDO010000035">
    <property type="protein sequence ID" value="CAD8160778.1"/>
    <property type="molecule type" value="Genomic_DNA"/>
</dbReference>
<accession>A0A8S1U7R2</accession>
<dbReference type="AlphaFoldDB" id="A0A8S1U7R2"/>
<evidence type="ECO:0000313" key="3">
    <source>
        <dbReference type="EMBL" id="CAD8160778.1"/>
    </source>
</evidence>
<evidence type="ECO:0000259" key="2">
    <source>
        <dbReference type="Pfam" id="PF17392"/>
    </source>
</evidence>
<dbReference type="OrthoDB" id="194468at2759"/>
<dbReference type="PANTHER" id="PTHR12216">
    <property type="entry name" value="UROCANATE HYDRATASE"/>
    <property type="match status" value="1"/>
</dbReference>
<evidence type="ECO:0000259" key="1">
    <source>
        <dbReference type="Pfam" id="PF01175"/>
    </source>
</evidence>
<name>A0A8S1U7R2_9CILI</name>
<reference evidence="3" key="1">
    <citation type="submission" date="2021-01" db="EMBL/GenBank/DDBJ databases">
        <authorList>
            <consortium name="Genoscope - CEA"/>
            <person name="William W."/>
        </authorList>
    </citation>
    <scope>NUCLEOTIDE SEQUENCE</scope>
</reference>
<dbReference type="Pfam" id="PF17392">
    <property type="entry name" value="Urocanase_C"/>
    <property type="match status" value="1"/>
</dbReference>
<feature type="domain" description="Urocanase Rossmann-like" evidence="1">
    <location>
        <begin position="4"/>
        <end position="111"/>
    </location>
</feature>
<dbReference type="Pfam" id="PF01175">
    <property type="entry name" value="Urocanase"/>
    <property type="match status" value="1"/>
</dbReference>
<proteinExistence type="predicted"/>